<organism evidence="1">
    <name type="scientific">Campylobacter ureolyticus</name>
    <dbReference type="NCBI Taxonomy" id="827"/>
    <lineage>
        <taxon>Bacteria</taxon>
        <taxon>Pseudomonadati</taxon>
        <taxon>Campylobacterota</taxon>
        <taxon>Epsilonproteobacteria</taxon>
        <taxon>Campylobacterales</taxon>
        <taxon>Campylobacteraceae</taxon>
        <taxon>Campylobacter</taxon>
    </lineage>
</organism>
<proteinExistence type="predicted"/>
<accession>A0A6N2QU05</accession>
<name>A0A6N2QU05_9BACT</name>
<evidence type="ECO:0000313" key="1">
    <source>
        <dbReference type="EMBL" id="VYS71876.1"/>
    </source>
</evidence>
<dbReference type="AlphaFoldDB" id="A0A6N2QU05"/>
<protein>
    <submittedName>
        <fullName evidence="1">Uncharacterized protein</fullName>
    </submittedName>
</protein>
<reference evidence="1" key="1">
    <citation type="submission" date="2019-11" db="EMBL/GenBank/DDBJ databases">
        <authorList>
            <person name="Feng L."/>
        </authorList>
    </citation>
    <scope>NUCLEOTIDE SEQUENCE</scope>
    <source>
        <strain evidence="1">CUreolyticusLFYP111</strain>
    </source>
</reference>
<gene>
    <name evidence="1" type="ORF">CULFYP111_00001</name>
</gene>
<dbReference type="EMBL" id="CACRSK010000001">
    <property type="protein sequence ID" value="VYS71876.1"/>
    <property type="molecule type" value="Genomic_DNA"/>
</dbReference>
<sequence>MQSLAEAIKDKTRYDMKAYCEINNLSLSSFYKGYISKRAKKVLESDGIALNRIEHKVAGGSDGKWSWVNKGLKCG</sequence>
<dbReference type="RefSeq" id="WP_156846547.1">
    <property type="nucleotide sequence ID" value="NZ_CACRSK010000001.1"/>
</dbReference>